<feature type="region of interest" description="Disordered" evidence="1">
    <location>
        <begin position="1413"/>
        <end position="1442"/>
    </location>
</feature>
<protein>
    <submittedName>
        <fullName evidence="2">RNA-dependent RNA polymerase</fullName>
    </submittedName>
</protein>
<dbReference type="GO" id="GO:0003968">
    <property type="term" value="F:RNA-directed RNA polymerase activity"/>
    <property type="evidence" value="ECO:0007669"/>
    <property type="project" value="UniProtKB-KW"/>
</dbReference>
<evidence type="ECO:0000313" key="3">
    <source>
        <dbReference type="Proteomes" id="UP000201122"/>
    </source>
</evidence>
<dbReference type="EMBL" id="KX883994">
    <property type="protein sequence ID" value="APG78071.1"/>
    <property type="molecule type" value="Genomic_RNA"/>
</dbReference>
<accession>A0A1L3KKY1</accession>
<dbReference type="Proteomes" id="UP000201122">
    <property type="component" value="Genome"/>
</dbReference>
<keyword evidence="3" id="KW-1185">Reference proteome</keyword>
<keyword evidence="2" id="KW-0548">Nucleotidyltransferase</keyword>
<dbReference type="RefSeq" id="YP_009337852.1">
    <property type="nucleotide sequence ID" value="NC_033287.1"/>
</dbReference>
<keyword evidence="2" id="KW-0696">RNA-directed RNA polymerase</keyword>
<organism evidence="2 3">
    <name type="scientific">Shahe qinvirus-like virus 1</name>
    <dbReference type="NCBI Taxonomy" id="1923453"/>
    <lineage>
        <taxon>Viruses</taxon>
        <taxon>Riboviria</taxon>
        <taxon>Orthornavirae</taxon>
        <taxon>Negarnaviricota</taxon>
        <taxon>Haploviricotina</taxon>
        <taxon>Chunqiuviricetes</taxon>
        <taxon>Muvirales</taxon>
        <taxon>Qinviridae</taxon>
        <taxon>Yingvirus</taxon>
        <taxon>Yingvirus shaheense</taxon>
    </lineage>
</organism>
<evidence type="ECO:0000256" key="1">
    <source>
        <dbReference type="SAM" id="MobiDB-lite"/>
    </source>
</evidence>
<proteinExistence type="predicted"/>
<feature type="compositionally biased region" description="Acidic residues" evidence="1">
    <location>
        <begin position="1417"/>
        <end position="1438"/>
    </location>
</feature>
<evidence type="ECO:0000313" key="2">
    <source>
        <dbReference type="EMBL" id="APG78071.1"/>
    </source>
</evidence>
<dbReference type="KEGG" id="vg:30853679"/>
<dbReference type="GeneID" id="30853679"/>
<sequence length="1875" mass="211442">MAAVFDVPTYKNQVINKINSHVCLVAENLGYDLPVIPDYPFLGKFGLDMKRFVARRHPLDCPIRMDCESDRSLVIKGMFDSIKSLSTIKDLHIHGKFGTIMAEILIKREVWTHGSASSQHLLAKAMSGEIIFKPKSACRTRWEKVDTILRSQAPYIAAAADQGQPFVTRMNQVLTDTTAEHSWIQQGKSFAEWCEKLLIQGASITGNIAAQKIRENKVMPEVDEFSVHTTHNITVDQLECVYRVQGVYFILFEGYGFIFDRAHLDHLVKCANRMRDARVAVITRRISGVRSKETSAYTRAYMRIEAEMSARYAAKFPHSNDLVAKSMKAGQSMLLNNFHKQDDFFDTGVEKRMDLLRKGYDERNDGGACWYDFFVELQVTNRELLDLSNSYHMLPPPDVCPYILFCKTVKNMGNSNRVDEAVWREFMGYVQAADVSRANYKAKFQPKVEIDETGDKDKDKETFAAVMKFLSYSNVNASAIAPKELWGKFRLKKHYPYKKVEEIAYLGANDVTHIMPDLEQYDSLQEFSRENTIDKNELLYTLKYGSKLAKLLEPSEVKKLMSEKKYKLPKIADIAAKAENTKDELKARETFSGDDVIREITSAMDQAAISLASDWPSVCLRRNERGFQKTLNSFIKSTRMAEKGQCVFFSADVDGWSPNMSRKHMLEHHQYVLNTTCCDFEFTLEELWDGLHFGINKRGIYTSHPCDSGDLQGWYGTMNSVLHAHVQSYAVRVLKEKGVLTRQGMGQSVVLIDDAVLKVIFPAKMTMPQREAASKVICETLVKTYADLGLKVSIEKTIVSTHMFTFLNRYFSGGSEISLPLKVMMKLSRDTSKRFAMTCDQAEEIFNTGRGALIKGADPHVAYTLCYRNALDIVLQTNPDVSLLEPFELAVTSIAPRELGGWAFPTFMEFCSKESTDAMTRVVALVRSCANTVGPLDSSANINQAKYLASAFLAILPTDFRRPNVWAWLSSPHSVSIRGVHDPTSGLRAILRRAIEKMDICTEVRQALILDSDDRIEEMMWRILFCVEADVAVFEILGGIRPLAAYSNMLKKMLDAEVLSMFVKNTDLTKMKRRMRNADKSGLTSISRRIRTQPNSKTWKDTFIEIRNAPVCKQVYDYRKLFYRFIGVQVVNHSDPDPVEIVCQVDKASEIIMSTFFKPPVATPRDLTREVSQIPGTWNSPGSDYSNMFDGMARVGRRNVPSSRSAFASDDPACKSLPAVVREVARFAALCKYLDDRGLDGSALWSLGMAINGVLDVSMSIIGGMEVSATNSTKRLSKKTKVQTHMVNIYPNSHLCVVFQEADDDKVSRLNRVCHDSGNRYSLLALESLAVTKSLLAFAQQTDIGAPERTVLNLGCKAGTLTQTKNPLFEITDRENLEYLLSDFACLTSESPNKYINWIMESDNFIIASRWDKREEQDGEEREDEPDAEAEPSEDAQDEGPTYMKIMPSKISSISMTSVAVKLNIPRIKVFTNAWKRKRYQGDLTESSKESVSHAVVSKLRQRKDLGTTAMYFLAVAQTFTKLNPTRLEFDLVNLKINDLEDYIRTNGKDALASYRKCKTYVAAQLTVPNKHQVEKLCQSNRFSLSLSSAGPVPEDPYGAAVFIQAANGIYLNPTLYTAAVAGDPIAMSRIHYVASRREHKTAVVRAAYQLSSNSAKAQNSFESYYNHMAAGYAERWVDCDGGRHYEEFFPPVAETVDTILRFRNRRKIEGLKEAVEKRFFTRRPCCFSCKNARPFILECILDAAFAYSLLVPEVVDQDEGVVVDPLKGADAVAHAGIVFDLPQLGELRVDADAIAESRPKTEDDNITLVIHYLGCSFGMPSASRVYDQYIATGEIDPEYLIKAKEFVKNVPISDEDREMYDAITCESEYDIDVE</sequence>
<name>A0A1L3KKY1_9VIRU</name>
<keyword evidence="2" id="KW-0808">Transferase</keyword>
<reference evidence="2 3" key="1">
    <citation type="journal article" date="2016" name="Nature">
        <title>Redefining the invertebrate RNA virosphere.</title>
        <authorList>
            <person name="Shi M."/>
            <person name="Lin X.D."/>
            <person name="Tian J.H."/>
            <person name="Chen L.J."/>
            <person name="Chen X."/>
            <person name="Li C.X."/>
            <person name="Qin X.C."/>
            <person name="Li J."/>
            <person name="Cao J.P."/>
            <person name="Eden J.S."/>
            <person name="Buchmann J."/>
            <person name="Wang W."/>
            <person name="Xu J."/>
            <person name="Holmes E.C."/>
            <person name="Zhang Y.Z."/>
        </authorList>
    </citation>
    <scope>NUCLEOTIDE SEQUENCE [LARGE SCALE GENOMIC DNA]</scope>
    <source>
        <strain evidence="2 3">SHWC0209c11359</strain>
    </source>
</reference>